<evidence type="ECO:0000313" key="1">
    <source>
        <dbReference type="EMBL" id="CAK0834215.1"/>
    </source>
</evidence>
<reference evidence="1" key="1">
    <citation type="submission" date="2023-10" db="EMBL/GenBank/DDBJ databases">
        <authorList>
            <person name="Chen Y."/>
            <person name="Shah S."/>
            <person name="Dougan E. K."/>
            <person name="Thang M."/>
            <person name="Chan C."/>
        </authorList>
    </citation>
    <scope>NUCLEOTIDE SEQUENCE [LARGE SCALE GENOMIC DNA]</scope>
</reference>
<organism evidence="1 2">
    <name type="scientific">Prorocentrum cordatum</name>
    <dbReference type="NCBI Taxonomy" id="2364126"/>
    <lineage>
        <taxon>Eukaryota</taxon>
        <taxon>Sar</taxon>
        <taxon>Alveolata</taxon>
        <taxon>Dinophyceae</taxon>
        <taxon>Prorocentrales</taxon>
        <taxon>Prorocentraceae</taxon>
        <taxon>Prorocentrum</taxon>
    </lineage>
</organism>
<dbReference type="InterPro" id="IPR010865">
    <property type="entry name" value="DUF1499"/>
</dbReference>
<gene>
    <name evidence="1" type="ORF">PCOR1329_LOCUS31693</name>
</gene>
<dbReference type="Pfam" id="PF07386">
    <property type="entry name" value="DUF1499"/>
    <property type="match status" value="1"/>
</dbReference>
<accession>A0ABN9SQN2</accession>
<dbReference type="Proteomes" id="UP001189429">
    <property type="component" value="Unassembled WGS sequence"/>
</dbReference>
<name>A0ABN9SQN2_9DINO</name>
<dbReference type="EMBL" id="CAUYUJ010012559">
    <property type="protein sequence ID" value="CAK0834215.1"/>
    <property type="molecule type" value="Genomic_DNA"/>
</dbReference>
<dbReference type="PANTHER" id="PTHR34801:SF6">
    <property type="entry name" value="SLL1620 PROTEIN"/>
    <property type="match status" value="1"/>
</dbReference>
<proteinExistence type="predicted"/>
<keyword evidence="2" id="KW-1185">Reference proteome</keyword>
<sequence length="269" mass="30409">MEGRRLLRSSLLLRSPPSSLHPLVRAATLVRAETGCLGVVDGLFEKCRGDLRGCVSSQDDRGEVFQVPWQLPVEGLKAGAAADKIAALRQVREGAVLAGGRVVKQEDRYLRVEFPVEVPLLGPDVDDAEWYFPLDDGIVHFRAERRSGRADFGENARRLEGIREQLGWDPLPVVRNRRRALVFMESPLDDLGPSLFDALRWDRDPQPYEEEVLKMQQDPTRRKQIFNGFMANGGHRRGDDLGYENADGQLDAATREYLRKKCDRNTQLC</sequence>
<dbReference type="PANTHER" id="PTHR34801">
    <property type="entry name" value="EXPRESSED PROTEIN"/>
    <property type="match status" value="1"/>
</dbReference>
<protein>
    <submittedName>
        <fullName evidence="1">Uncharacterized protein</fullName>
    </submittedName>
</protein>
<evidence type="ECO:0000313" key="2">
    <source>
        <dbReference type="Proteomes" id="UP001189429"/>
    </source>
</evidence>
<comment type="caution">
    <text evidence="1">The sequence shown here is derived from an EMBL/GenBank/DDBJ whole genome shotgun (WGS) entry which is preliminary data.</text>
</comment>